<protein>
    <submittedName>
        <fullName evidence="2">Uncharacterized protein</fullName>
    </submittedName>
</protein>
<gene>
    <name evidence="2" type="ordered locus">FRAAL2680</name>
</gene>
<feature type="region of interest" description="Disordered" evidence="1">
    <location>
        <begin position="126"/>
        <end position="152"/>
    </location>
</feature>
<proteinExistence type="predicted"/>
<dbReference type="HOGENOM" id="CLU_1228429_0_0_11"/>
<dbReference type="KEGG" id="fal:FRAAL2680"/>
<evidence type="ECO:0000256" key="1">
    <source>
        <dbReference type="SAM" id="MobiDB-lite"/>
    </source>
</evidence>
<organism evidence="2 3">
    <name type="scientific">Frankia alni (strain DSM 45986 / CECT 9034 / ACN14a)</name>
    <dbReference type="NCBI Taxonomy" id="326424"/>
    <lineage>
        <taxon>Bacteria</taxon>
        <taxon>Bacillati</taxon>
        <taxon>Actinomycetota</taxon>
        <taxon>Actinomycetes</taxon>
        <taxon>Frankiales</taxon>
        <taxon>Frankiaceae</taxon>
        <taxon>Frankia</taxon>
    </lineage>
</organism>
<sequence>MTYTYAGRYEEAAFTSDGGLLKGGAIAVYLPSTTTLATLYADRTKSTTAANPVTSDAVSGVLGFWADPGLYDLAGPGLTVSGVAVVPDAAEFQDANQRDTASGYPGLDPSKRLVSGAPAVTAAAGAAAGTSPPAPVVGPSNDQSGTVTFGSGSGSPAAGAQVIVSFSTAWASAPRAVIISPNNDATQQLGLFAGRPSTTAFTVSAHTAPAASQAAGTFSFSYLVL</sequence>
<evidence type="ECO:0000313" key="2">
    <source>
        <dbReference type="EMBL" id="CAJ61326.1"/>
    </source>
</evidence>
<dbReference type="AlphaFoldDB" id="Q0RMC5"/>
<dbReference type="Proteomes" id="UP000000657">
    <property type="component" value="Chromosome"/>
</dbReference>
<reference evidence="2 3" key="1">
    <citation type="journal article" date="2007" name="Genome Res.">
        <title>Genome characteristics of facultatively symbiotic Frankia sp. strains reflect host range and host plant biogeography.</title>
        <authorList>
            <person name="Normand P."/>
            <person name="Lapierre P."/>
            <person name="Tisa L.S."/>
            <person name="Gogarten J.P."/>
            <person name="Alloisio N."/>
            <person name="Bagnarol E."/>
            <person name="Bassi C.A."/>
            <person name="Berry A.M."/>
            <person name="Bickhart D.M."/>
            <person name="Choisne N."/>
            <person name="Couloux A."/>
            <person name="Cournoyer B."/>
            <person name="Cruveiller S."/>
            <person name="Daubin V."/>
            <person name="Demange N."/>
            <person name="Francino M.P."/>
            <person name="Goltsman E."/>
            <person name="Huang Y."/>
            <person name="Kopp O.R."/>
            <person name="Labarre L."/>
            <person name="Lapidus A."/>
            <person name="Lavire C."/>
            <person name="Marechal J."/>
            <person name="Martinez M."/>
            <person name="Mastronunzio J.E."/>
            <person name="Mullin B.C."/>
            <person name="Niemann J."/>
            <person name="Pujic P."/>
            <person name="Rawnsley T."/>
            <person name="Rouy Z."/>
            <person name="Schenowitz C."/>
            <person name="Sellstedt A."/>
            <person name="Tavares F."/>
            <person name="Tomkins J.P."/>
            <person name="Vallenet D."/>
            <person name="Valverde C."/>
            <person name="Wall L.G."/>
            <person name="Wang Y."/>
            <person name="Medigue C."/>
            <person name="Benson D.R."/>
        </authorList>
    </citation>
    <scope>NUCLEOTIDE SEQUENCE [LARGE SCALE GENOMIC DNA]</scope>
    <source>
        <strain evidence="3">DSM 45986 / CECT 9034 / ACN14a</strain>
    </source>
</reference>
<accession>Q0RMC5</accession>
<dbReference type="STRING" id="326424.FRAAL2680"/>
<keyword evidence="3" id="KW-1185">Reference proteome</keyword>
<evidence type="ECO:0000313" key="3">
    <source>
        <dbReference type="Proteomes" id="UP000000657"/>
    </source>
</evidence>
<dbReference type="RefSeq" id="WP_011603834.1">
    <property type="nucleotide sequence ID" value="NC_008278.1"/>
</dbReference>
<name>Q0RMC5_FRAAA</name>
<dbReference type="EMBL" id="CT573213">
    <property type="protein sequence ID" value="CAJ61326.1"/>
    <property type="molecule type" value="Genomic_DNA"/>
</dbReference>